<dbReference type="Pfam" id="PF00855">
    <property type="entry name" value="PWWP"/>
    <property type="match status" value="1"/>
</dbReference>
<feature type="compositionally biased region" description="Polar residues" evidence="8">
    <location>
        <begin position="651"/>
        <end position="672"/>
    </location>
</feature>
<feature type="compositionally biased region" description="Basic residues" evidence="8">
    <location>
        <begin position="1143"/>
        <end position="1152"/>
    </location>
</feature>
<feature type="compositionally biased region" description="Polar residues" evidence="8">
    <location>
        <begin position="1153"/>
        <end position="1166"/>
    </location>
</feature>
<dbReference type="Proteomes" id="UP000625711">
    <property type="component" value="Unassembled WGS sequence"/>
</dbReference>
<dbReference type="Pfam" id="PF23460">
    <property type="entry name" value="ZMYND8_CC"/>
    <property type="match status" value="1"/>
</dbReference>
<feature type="compositionally biased region" description="Polar residues" evidence="8">
    <location>
        <begin position="877"/>
        <end position="893"/>
    </location>
</feature>
<dbReference type="PANTHER" id="PTHR46453:SF5">
    <property type="entry name" value="PROTEIN KINASE C-BINDING PROTEIN 1 ISOFORM X1"/>
    <property type="match status" value="1"/>
</dbReference>
<evidence type="ECO:0000256" key="8">
    <source>
        <dbReference type="SAM" id="MobiDB-lite"/>
    </source>
</evidence>
<keyword evidence="5 6" id="KW-0103">Bromodomain</keyword>
<dbReference type="Pfam" id="PF00439">
    <property type="entry name" value="Bromodomain"/>
    <property type="match status" value="1"/>
</dbReference>
<feature type="region of interest" description="Disordered" evidence="8">
    <location>
        <begin position="1070"/>
        <end position="1231"/>
    </location>
</feature>
<dbReference type="InterPro" id="IPR018359">
    <property type="entry name" value="Bromodomain_CS"/>
</dbReference>
<evidence type="ECO:0000259" key="12">
    <source>
        <dbReference type="PROSITE" id="PS50865"/>
    </source>
</evidence>
<dbReference type="Pfam" id="PF24324">
    <property type="entry name" value="MYND_ZMYND11_ZMYD8"/>
    <property type="match status" value="1"/>
</dbReference>
<evidence type="ECO:0008006" key="15">
    <source>
        <dbReference type="Google" id="ProtNLM"/>
    </source>
</evidence>
<feature type="region of interest" description="Disordered" evidence="8">
    <location>
        <begin position="1495"/>
        <end position="1538"/>
    </location>
</feature>
<dbReference type="SUPFAM" id="SSF63748">
    <property type="entry name" value="Tudor/PWWP/MBT"/>
    <property type="match status" value="1"/>
</dbReference>
<dbReference type="CDD" id="cd15538">
    <property type="entry name" value="PHD_PRKCBP1"/>
    <property type="match status" value="1"/>
</dbReference>
<evidence type="ECO:0000256" key="6">
    <source>
        <dbReference type="PROSITE-ProRule" id="PRU00035"/>
    </source>
</evidence>
<dbReference type="InterPro" id="IPR044075">
    <property type="entry name" value="PRKCBP1_PHD"/>
</dbReference>
<dbReference type="InterPro" id="IPR000313">
    <property type="entry name" value="PWWP_dom"/>
</dbReference>
<dbReference type="SMART" id="SM00297">
    <property type="entry name" value="BROMO"/>
    <property type="match status" value="1"/>
</dbReference>
<dbReference type="SMART" id="SM00293">
    <property type="entry name" value="PWWP"/>
    <property type="match status" value="1"/>
</dbReference>
<dbReference type="PROSITE" id="PS01359">
    <property type="entry name" value="ZF_PHD_1"/>
    <property type="match status" value="1"/>
</dbReference>
<keyword evidence="3" id="KW-0862">Zinc</keyword>
<dbReference type="SUPFAM" id="SSF47370">
    <property type="entry name" value="Bromodomain"/>
    <property type="match status" value="1"/>
</dbReference>
<evidence type="ECO:0000256" key="7">
    <source>
        <dbReference type="PROSITE-ProRule" id="PRU00134"/>
    </source>
</evidence>
<keyword evidence="2 7" id="KW-0863">Zinc-finger</keyword>
<dbReference type="PROSITE" id="PS01360">
    <property type="entry name" value="ZF_MYND_1"/>
    <property type="match status" value="1"/>
</dbReference>
<dbReference type="GO" id="GO:0008270">
    <property type="term" value="F:zinc ion binding"/>
    <property type="evidence" value="ECO:0007669"/>
    <property type="project" value="UniProtKB-KW"/>
</dbReference>
<evidence type="ECO:0000259" key="9">
    <source>
        <dbReference type="PROSITE" id="PS50014"/>
    </source>
</evidence>
<dbReference type="InterPro" id="IPR056987">
    <property type="entry name" value="ZMYND8_CC"/>
</dbReference>
<dbReference type="GO" id="GO:0005737">
    <property type="term" value="C:cytoplasm"/>
    <property type="evidence" value="ECO:0007669"/>
    <property type="project" value="TreeGrafter"/>
</dbReference>
<feature type="compositionally biased region" description="Basic and acidic residues" evidence="8">
    <location>
        <begin position="596"/>
        <end position="612"/>
    </location>
</feature>
<dbReference type="GO" id="GO:0005634">
    <property type="term" value="C:nucleus"/>
    <property type="evidence" value="ECO:0007669"/>
    <property type="project" value="TreeGrafter"/>
</dbReference>
<feature type="compositionally biased region" description="Polar residues" evidence="8">
    <location>
        <begin position="1498"/>
        <end position="1525"/>
    </location>
</feature>
<feature type="compositionally biased region" description="Polar residues" evidence="8">
    <location>
        <begin position="797"/>
        <end position="822"/>
    </location>
</feature>
<feature type="region of interest" description="Disordered" evidence="8">
    <location>
        <begin position="115"/>
        <end position="136"/>
    </location>
</feature>
<keyword evidence="4" id="KW-0007">Acetylation</keyword>
<reference evidence="13" key="1">
    <citation type="submission" date="2020-08" db="EMBL/GenBank/DDBJ databases">
        <title>Genome sequencing and assembly of the red palm weevil Rhynchophorus ferrugineus.</title>
        <authorList>
            <person name="Dias G.B."/>
            <person name="Bergman C.M."/>
            <person name="Manee M."/>
        </authorList>
    </citation>
    <scope>NUCLEOTIDE SEQUENCE</scope>
    <source>
        <strain evidence="13">AA-2017</strain>
        <tissue evidence="13">Whole larva</tissue>
    </source>
</reference>
<dbReference type="PROSITE" id="PS50014">
    <property type="entry name" value="BROMODOMAIN_2"/>
    <property type="match status" value="1"/>
</dbReference>
<dbReference type="PROSITE" id="PS00633">
    <property type="entry name" value="BROMODOMAIN_1"/>
    <property type="match status" value="1"/>
</dbReference>
<dbReference type="InterPro" id="IPR057053">
    <property type="entry name" value="MYND_ZMYND11_ZMYD8"/>
</dbReference>
<gene>
    <name evidence="13" type="ORF">GWI33_022418</name>
</gene>
<dbReference type="PROSITE" id="PS50865">
    <property type="entry name" value="ZF_MYND_2"/>
    <property type="match status" value="1"/>
</dbReference>
<feature type="compositionally biased region" description="Basic and acidic residues" evidence="8">
    <location>
        <begin position="1215"/>
        <end position="1231"/>
    </location>
</feature>
<feature type="compositionally biased region" description="Low complexity" evidence="8">
    <location>
        <begin position="716"/>
        <end position="726"/>
    </location>
</feature>
<feature type="domain" description="MYND-type" evidence="12">
    <location>
        <begin position="1706"/>
        <end position="1740"/>
    </location>
</feature>
<name>A0A834ISL8_RHYFE</name>
<feature type="region of interest" description="Disordered" evidence="8">
    <location>
        <begin position="553"/>
        <end position="630"/>
    </location>
</feature>
<evidence type="ECO:0000259" key="10">
    <source>
        <dbReference type="PROSITE" id="PS50016"/>
    </source>
</evidence>
<evidence type="ECO:0000259" key="11">
    <source>
        <dbReference type="PROSITE" id="PS50812"/>
    </source>
</evidence>
<dbReference type="InterPro" id="IPR019787">
    <property type="entry name" value="Znf_PHD-finger"/>
</dbReference>
<feature type="compositionally biased region" description="Acidic residues" evidence="8">
    <location>
        <begin position="1033"/>
        <end position="1052"/>
    </location>
</feature>
<feature type="compositionally biased region" description="Basic and acidic residues" evidence="8">
    <location>
        <begin position="562"/>
        <end position="575"/>
    </location>
</feature>
<feature type="compositionally biased region" description="Basic and acidic residues" evidence="8">
    <location>
        <begin position="1083"/>
        <end position="1097"/>
    </location>
</feature>
<dbReference type="CDD" id="cd20160">
    <property type="entry name" value="PWWP_PRKCBP1"/>
    <property type="match status" value="1"/>
</dbReference>
<dbReference type="InterPro" id="IPR001965">
    <property type="entry name" value="Znf_PHD"/>
</dbReference>
<accession>A0A834ISL8</accession>
<feature type="compositionally biased region" description="Acidic residues" evidence="8">
    <location>
        <begin position="1181"/>
        <end position="1191"/>
    </location>
</feature>
<evidence type="ECO:0000256" key="1">
    <source>
        <dbReference type="ARBA" id="ARBA00022723"/>
    </source>
</evidence>
<feature type="compositionally biased region" description="Basic and acidic residues" evidence="8">
    <location>
        <begin position="1115"/>
        <end position="1135"/>
    </location>
</feature>
<feature type="compositionally biased region" description="Basic and acidic residues" evidence="8">
    <location>
        <begin position="676"/>
        <end position="697"/>
    </location>
</feature>
<dbReference type="SMART" id="SM00249">
    <property type="entry name" value="PHD"/>
    <property type="match status" value="1"/>
</dbReference>
<evidence type="ECO:0000256" key="4">
    <source>
        <dbReference type="ARBA" id="ARBA00022990"/>
    </source>
</evidence>
<keyword evidence="14" id="KW-1185">Reference proteome</keyword>
<evidence type="ECO:0000256" key="2">
    <source>
        <dbReference type="ARBA" id="ARBA00022771"/>
    </source>
</evidence>
<feature type="domain" description="PWWP" evidence="11">
    <location>
        <begin position="421"/>
        <end position="471"/>
    </location>
</feature>
<comment type="caution">
    <text evidence="13">The sequence shown here is derived from an EMBL/GenBank/DDBJ whole genome shotgun (WGS) entry which is preliminary data.</text>
</comment>
<dbReference type="EMBL" id="JAACXV010000081">
    <property type="protein sequence ID" value="KAF7284167.1"/>
    <property type="molecule type" value="Genomic_DNA"/>
</dbReference>
<dbReference type="PROSITE" id="PS50016">
    <property type="entry name" value="ZF_PHD_2"/>
    <property type="match status" value="1"/>
</dbReference>
<feature type="domain" description="Bromo" evidence="9">
    <location>
        <begin position="297"/>
        <end position="362"/>
    </location>
</feature>
<feature type="region of interest" description="Disordered" evidence="8">
    <location>
        <begin position="178"/>
        <end position="197"/>
    </location>
</feature>
<feature type="compositionally biased region" description="Basic and acidic residues" evidence="8">
    <location>
        <begin position="1167"/>
        <end position="1180"/>
    </location>
</feature>
<feature type="compositionally biased region" description="Basic and acidic residues" evidence="8">
    <location>
        <begin position="1007"/>
        <end position="1016"/>
    </location>
</feature>
<dbReference type="InterPro" id="IPR036427">
    <property type="entry name" value="Bromodomain-like_sf"/>
</dbReference>
<feature type="compositionally biased region" description="Polar residues" evidence="8">
    <location>
        <begin position="36"/>
        <end position="47"/>
    </location>
</feature>
<feature type="compositionally biased region" description="Polar residues" evidence="8">
    <location>
        <begin position="1"/>
        <end position="28"/>
    </location>
</feature>
<dbReference type="PANTHER" id="PTHR46453">
    <property type="entry name" value="PROTEIN KINASE C-BINDING PROTEIN 1"/>
    <property type="match status" value="1"/>
</dbReference>
<feature type="region of interest" description="Disordered" evidence="8">
    <location>
        <begin position="961"/>
        <end position="1056"/>
    </location>
</feature>
<dbReference type="SUPFAM" id="SSF57903">
    <property type="entry name" value="FYVE/PHD zinc finger"/>
    <property type="match status" value="1"/>
</dbReference>
<feature type="compositionally biased region" description="Basic and acidic residues" evidence="8">
    <location>
        <begin position="846"/>
        <end position="858"/>
    </location>
</feature>
<dbReference type="InterPro" id="IPR001487">
    <property type="entry name" value="Bromodomain"/>
</dbReference>
<dbReference type="InterPro" id="IPR019786">
    <property type="entry name" value="Zinc_finger_PHD-type_CS"/>
</dbReference>
<feature type="compositionally biased region" description="Polar residues" evidence="8">
    <location>
        <begin position="1071"/>
        <end position="1082"/>
    </location>
</feature>
<dbReference type="Gene3D" id="1.20.920.10">
    <property type="entry name" value="Bromodomain-like"/>
    <property type="match status" value="1"/>
</dbReference>
<evidence type="ECO:0000256" key="3">
    <source>
        <dbReference type="ARBA" id="ARBA00022833"/>
    </source>
</evidence>
<feature type="domain" description="PHD-type" evidence="10">
    <location>
        <begin position="214"/>
        <end position="259"/>
    </location>
</feature>
<dbReference type="SUPFAM" id="SSF144232">
    <property type="entry name" value="HIT/MYND zinc finger-like"/>
    <property type="match status" value="1"/>
</dbReference>
<keyword evidence="1" id="KW-0479">Metal-binding</keyword>
<dbReference type="InterPro" id="IPR013083">
    <property type="entry name" value="Znf_RING/FYVE/PHD"/>
</dbReference>
<feature type="region of interest" description="Disordered" evidence="8">
    <location>
        <begin position="643"/>
        <end position="726"/>
    </location>
</feature>
<proteinExistence type="predicted"/>
<evidence type="ECO:0000313" key="13">
    <source>
        <dbReference type="EMBL" id="KAF7284167.1"/>
    </source>
</evidence>
<dbReference type="PROSITE" id="PS50812">
    <property type="entry name" value="PWWP"/>
    <property type="match status" value="1"/>
</dbReference>
<feature type="compositionally biased region" description="Acidic residues" evidence="8">
    <location>
        <begin position="576"/>
        <end position="595"/>
    </location>
</feature>
<dbReference type="GO" id="GO:0003714">
    <property type="term" value="F:transcription corepressor activity"/>
    <property type="evidence" value="ECO:0007669"/>
    <property type="project" value="TreeGrafter"/>
</dbReference>
<evidence type="ECO:0000256" key="5">
    <source>
        <dbReference type="ARBA" id="ARBA00023117"/>
    </source>
</evidence>
<feature type="region of interest" description="Disordered" evidence="8">
    <location>
        <begin position="1"/>
        <end position="53"/>
    </location>
</feature>
<dbReference type="InterPro" id="IPR011011">
    <property type="entry name" value="Znf_FYVE_PHD"/>
</dbReference>
<feature type="region of interest" description="Disordered" evidence="8">
    <location>
        <begin position="797"/>
        <end position="893"/>
    </location>
</feature>
<dbReference type="Gene3D" id="2.30.30.140">
    <property type="match status" value="1"/>
</dbReference>
<evidence type="ECO:0000313" key="14">
    <source>
        <dbReference type="Proteomes" id="UP000625711"/>
    </source>
</evidence>
<dbReference type="OrthoDB" id="298344at2759"/>
<dbReference type="InterPro" id="IPR002893">
    <property type="entry name" value="Znf_MYND"/>
</dbReference>
<dbReference type="Gene3D" id="3.30.40.10">
    <property type="entry name" value="Zinc/RING finger domain, C3HC4 (zinc finger)"/>
    <property type="match status" value="1"/>
</dbReference>
<protein>
    <recommendedName>
        <fullName evidence="15">Protein kinase C-binding protein 1</fullName>
    </recommendedName>
</protein>
<feature type="region of interest" description="Disordered" evidence="8">
    <location>
        <begin position="1319"/>
        <end position="1343"/>
    </location>
</feature>
<sequence>MSQNADQSNVEVPEKINSSSPVTSVENTTDIKEVTDTTPDISTSSKSDSADPTVYSFISQNNENQVEKINKITIESDESVSKLELEENANISRELKLLLALSKEANLETNLSRKRKSVGLKRKPDYRNSPSKGNKIQYPVTAESELEMELPANEDIKGENKADDGNFTIITTKSTKRKKSSFSDTSGDGAADEAAKRNRKSLTTEIIMFKPNKDMFCWRCHKDNVNICCETCPRSYHQKCLKQTISDPDHWPCPECVSILLAESTQSRSPALKGMTLEHLCSLLKFAVNRMIQCQGSQPFIHAVSDNEFPDYKKYIIQPMDLTLLEKNIKENFYGSTQAFEADAKWILHNSIVFNSYMEMSLKSEANSSHGKKYQSKLTTVARSIIKICKQEMAEIENCPTCYKNANTKKNTWFLEVCPKPHLLVWAKLRGFPYWPGKAMSCKDGMVDVRFFGAHDRAWVPEKECFLYSPKDPNSFRAKRADIAQCVEELLEHVENLKNVFGEFRYPPFKTPLDPNNEIKQIEMFLPQYKSDSFKHKTPKKASLDGYVSNEIENQISDDESKEILDKDARSSKECNDDEAMEGYGTDDEDMTDLDTELRKNLMKPTEDKHEADEDDTQVPSNIEPDKCGSYELVLTKGALKSFSERKNSEQSDCNKTNKGSSHDPNVSTPSKKTNRRDSDAKSESNRISDKINRVDISENMEISLGNDDRRGIGYSENISSSSSECSSDFSMELKRKPIQVDVDNAEFTISPASKFKMADKLIQRLSDALKDSVEDFPKQCGLVTCESESLQNIKRNISDQTKNLTHPPNSVGSLKSTNEPNFDSDSSSDIESADDEMTMPVLSPKTKEETTHDKEENSMAGNESDGPKSCDENSTDDNTPLSTITQPKLLETSTDFPITKEISVKRKSILEQDANKTLEDLDLGTISSGLEKNALKKFKTNITPVSELVRIRLPEKPVKSYIPSKNQKHDVTLHKITNSSKTVNPKNTVEDLSDNLAEQQNNVDISKLEENDDPPKLNMNNSTKVYLHEKDSDESDNSDENNEDEEIEDPLICDSEVPIDKAKIIDIIHSSLNDSGSNSPEKSIEKISYNKDEPPSSKKMKLSSESSGSTNMLKSREENECPNKSSDKENKSKTENFSLLRKTLHGKRISRRSSVQNSPGGSNRSSLHENISDDVKSEADSESESLPTEELEAKKKYLSALNILEKSKTSQKPKTNEIRTRSKTEEKREQLRITDNITKVIDDVAVNYSATHDTGDVDPTSKKKEETVNSKSDNCEIFVKSFAKIAPDNAENKSKTPTSGFPVLTYSLKHRARKSFPQPNYNKAVTKPVAQNSPTKELQTKSTPPVLIQCKADAQKITVKTGTVTQAPITTTITTATSQQTARPIPPLAPTNGYLILQQPQQENLLLIPPNTNLNYTNPLTNQMVSMTPCLVSATNTATLRQFSQPPTIWTSPASIQFKPSLNISTSQNYTTQSEKVPDNTITIATTTMANISNASQSSSDVTTQPQNDTLSSATISKKTTNVAEPQKESDIPATEGTAIIEPQVESETITNNTSLNNVTESISRAIAEIVKRPLPKLKPRPPGMLSQQFIEGLPSSVGPVTAKVNAVAHRMCDYFRGMLIETLEDFGKANNPEGTIASLKLEIETLKHRHSIELSEIEKNISTVLKDVKRSIEEEKEKIIEQTRIACEAETLKRIDDAKSKQWCANCLKEAQFYCCWNTSYCDYPCQQKHWPVHMNKCTQHMNQATQSTTIRPSTQQLILRPANPPQKGNIGRVITKPIQKLYVNRNLARSKTMRVQASGNVLRMMETRPGNFQLMTNSLIKTTTTNVKPGNIVAVTTSTPSSSSSVKKSSTTKTTVKILSHSSTTILDDDSD</sequence>
<organism evidence="13 14">
    <name type="scientific">Rhynchophorus ferrugineus</name>
    <name type="common">Red palm weevil</name>
    <name type="synonym">Curculio ferrugineus</name>
    <dbReference type="NCBI Taxonomy" id="354439"/>
    <lineage>
        <taxon>Eukaryota</taxon>
        <taxon>Metazoa</taxon>
        <taxon>Ecdysozoa</taxon>
        <taxon>Arthropoda</taxon>
        <taxon>Hexapoda</taxon>
        <taxon>Insecta</taxon>
        <taxon>Pterygota</taxon>
        <taxon>Neoptera</taxon>
        <taxon>Endopterygota</taxon>
        <taxon>Coleoptera</taxon>
        <taxon>Polyphaga</taxon>
        <taxon>Cucujiformia</taxon>
        <taxon>Curculionidae</taxon>
        <taxon>Dryophthorinae</taxon>
        <taxon>Rhynchophorus</taxon>
    </lineage>
</organism>
<feature type="compositionally biased region" description="Polar residues" evidence="8">
    <location>
        <begin position="976"/>
        <end position="988"/>
    </location>
</feature>
<feature type="compositionally biased region" description="Acidic residues" evidence="8">
    <location>
        <begin position="827"/>
        <end position="838"/>
    </location>
</feature>